<dbReference type="GO" id="GO:0030245">
    <property type="term" value="P:cellulose catabolic process"/>
    <property type="evidence" value="ECO:0007669"/>
    <property type="project" value="UniProtKB-KW"/>
</dbReference>
<evidence type="ECO:0000256" key="3">
    <source>
        <dbReference type="ARBA" id="ARBA00022525"/>
    </source>
</evidence>
<evidence type="ECO:0000256" key="8">
    <source>
        <dbReference type="ARBA" id="ARBA00023008"/>
    </source>
</evidence>
<keyword evidence="10" id="KW-1015">Disulfide bond</keyword>
<feature type="chain" id="PRO_5023896597" description="lytic cellulose monooxygenase (C4-dehydrogenating)" evidence="16">
    <location>
        <begin position="18"/>
        <end position="236"/>
    </location>
</feature>
<keyword evidence="6" id="KW-0136">Cellulose degradation</keyword>
<keyword evidence="7" id="KW-0560">Oxidoreductase</keyword>
<dbReference type="EC" id="1.14.99.56" evidence="15"/>
<dbReference type="GO" id="GO:0005576">
    <property type="term" value="C:extracellular region"/>
    <property type="evidence" value="ECO:0007669"/>
    <property type="project" value="UniProtKB-SubCell"/>
</dbReference>
<feature type="signal peptide" evidence="16">
    <location>
        <begin position="1"/>
        <end position="17"/>
    </location>
</feature>
<evidence type="ECO:0000256" key="6">
    <source>
        <dbReference type="ARBA" id="ARBA00023001"/>
    </source>
</evidence>
<reference evidence="18" key="1">
    <citation type="submission" date="2019-10" db="EMBL/GenBank/DDBJ databases">
        <authorList>
            <person name="Nor Muhammad N."/>
        </authorList>
    </citation>
    <scope>NUCLEOTIDE SEQUENCE</scope>
</reference>
<keyword evidence="11" id="KW-0119">Carbohydrate metabolism</keyword>
<evidence type="ECO:0000256" key="11">
    <source>
        <dbReference type="ARBA" id="ARBA00023277"/>
    </source>
</evidence>
<proteinExistence type="inferred from homology"/>
<sequence>MFKSVIALAALAASAAAHYTFPSLVVNGTTTPAWVNVRKTNNFNSQAPVTDVTSADFRCYDSQTDPTAQTITVAAGQQLGIMSDGTIYHPGVVNVYMAKAPGDVDSFAGDGDVWFKVYQISAVTDGGKSITFPAEGVPGVTFTLPEALPSGQYLVRMEAIALHVAQTECGKLTGLRGLVRQISCGQVNVVNGGSGSPGPLVAIPGVYTGYEPGILININYPIPTSYTQPGPAVWSG</sequence>
<evidence type="ECO:0000256" key="14">
    <source>
        <dbReference type="ARBA" id="ARBA00045077"/>
    </source>
</evidence>
<evidence type="ECO:0000256" key="7">
    <source>
        <dbReference type="ARBA" id="ARBA00023002"/>
    </source>
</evidence>
<dbReference type="PANTHER" id="PTHR33353:SF10">
    <property type="entry name" value="ENDO-BETA-1,4-GLUCANASE D"/>
    <property type="match status" value="1"/>
</dbReference>
<dbReference type="GO" id="GO:0004497">
    <property type="term" value="F:monooxygenase activity"/>
    <property type="evidence" value="ECO:0007669"/>
    <property type="project" value="UniProtKB-KW"/>
</dbReference>
<keyword evidence="5 16" id="KW-0732">Signal</keyword>
<evidence type="ECO:0000256" key="4">
    <source>
        <dbReference type="ARBA" id="ARBA00022723"/>
    </source>
</evidence>
<dbReference type="Gene3D" id="2.70.50.70">
    <property type="match status" value="1"/>
</dbReference>
<evidence type="ECO:0000256" key="1">
    <source>
        <dbReference type="ARBA" id="ARBA00001973"/>
    </source>
</evidence>
<organism evidence="18">
    <name type="scientific">Ganoderma boninense</name>
    <dbReference type="NCBI Taxonomy" id="34458"/>
    <lineage>
        <taxon>Eukaryota</taxon>
        <taxon>Fungi</taxon>
        <taxon>Dikarya</taxon>
        <taxon>Basidiomycota</taxon>
        <taxon>Agaricomycotina</taxon>
        <taxon>Agaricomycetes</taxon>
        <taxon>Polyporales</taxon>
        <taxon>Polyporaceae</taxon>
        <taxon>Ganoderma</taxon>
    </lineage>
</organism>
<keyword evidence="12" id="KW-0624">Polysaccharide degradation</keyword>
<comment type="subcellular location">
    <subcellularLocation>
        <location evidence="2">Secreted</location>
    </subcellularLocation>
</comment>
<evidence type="ECO:0000256" key="5">
    <source>
        <dbReference type="ARBA" id="ARBA00022729"/>
    </source>
</evidence>
<dbReference type="AlphaFoldDB" id="A0A5K1JTU3"/>
<comment type="catalytic activity">
    <reaction evidence="14">
        <text>[(1-&gt;4)-beta-D-glucosyl]n+m + reduced acceptor + O2 = 4-dehydro-beta-D-glucosyl-[(1-&gt;4)-beta-D-glucosyl]n-1 + [(1-&gt;4)-beta-D-glucosyl]m + acceptor + H2O.</text>
        <dbReference type="EC" id="1.14.99.56"/>
    </reaction>
</comment>
<dbReference type="GO" id="GO:0046872">
    <property type="term" value="F:metal ion binding"/>
    <property type="evidence" value="ECO:0007669"/>
    <property type="project" value="UniProtKB-KW"/>
</dbReference>
<name>A0A5K1JTU3_9APHY</name>
<keyword evidence="8" id="KW-0186">Copper</keyword>
<dbReference type="InterPro" id="IPR005103">
    <property type="entry name" value="AA9_LPMO"/>
</dbReference>
<evidence type="ECO:0000256" key="9">
    <source>
        <dbReference type="ARBA" id="ARBA00023033"/>
    </source>
</evidence>
<comment type="similarity">
    <text evidence="13">Belongs to the polysaccharide monooxygenase AA9 family.</text>
</comment>
<dbReference type="EMBL" id="LR724494">
    <property type="protein sequence ID" value="VWO95084.1"/>
    <property type="molecule type" value="Genomic_DNA"/>
</dbReference>
<comment type="cofactor">
    <cofactor evidence="1">
        <name>Cu(2+)</name>
        <dbReference type="ChEBI" id="CHEBI:29036"/>
    </cofactor>
</comment>
<keyword evidence="4" id="KW-0479">Metal-binding</keyword>
<protein>
    <recommendedName>
        <fullName evidence="15">lytic cellulose monooxygenase (C4-dehydrogenating)</fullName>
        <ecNumber evidence="15">1.14.99.56</ecNumber>
    </recommendedName>
</protein>
<evidence type="ECO:0000256" key="15">
    <source>
        <dbReference type="ARBA" id="ARBA00047174"/>
    </source>
</evidence>
<dbReference type="InterPro" id="IPR049892">
    <property type="entry name" value="AA9"/>
</dbReference>
<dbReference type="CDD" id="cd21175">
    <property type="entry name" value="LPMO_AA9"/>
    <property type="match status" value="1"/>
</dbReference>
<feature type="domain" description="Auxiliary Activity family 9 catalytic" evidence="17">
    <location>
        <begin position="18"/>
        <end position="226"/>
    </location>
</feature>
<evidence type="ECO:0000256" key="13">
    <source>
        <dbReference type="ARBA" id="ARBA00044502"/>
    </source>
</evidence>
<dbReference type="PANTHER" id="PTHR33353">
    <property type="entry name" value="PUTATIVE (AFU_ORTHOLOGUE AFUA_1G12560)-RELATED"/>
    <property type="match status" value="1"/>
</dbReference>
<evidence type="ECO:0000313" key="18">
    <source>
        <dbReference type="EMBL" id="VWO95084.1"/>
    </source>
</evidence>
<evidence type="ECO:0000259" key="17">
    <source>
        <dbReference type="Pfam" id="PF03443"/>
    </source>
</evidence>
<evidence type="ECO:0000256" key="2">
    <source>
        <dbReference type="ARBA" id="ARBA00004613"/>
    </source>
</evidence>
<keyword evidence="3" id="KW-0964">Secreted</keyword>
<accession>A0A5K1JTU3</accession>
<evidence type="ECO:0000256" key="12">
    <source>
        <dbReference type="ARBA" id="ARBA00023326"/>
    </source>
</evidence>
<evidence type="ECO:0000256" key="16">
    <source>
        <dbReference type="SAM" id="SignalP"/>
    </source>
</evidence>
<keyword evidence="9" id="KW-0503">Monooxygenase</keyword>
<gene>
    <name evidence="18" type="primary">G4MVX4</name>
</gene>
<evidence type="ECO:0000256" key="10">
    <source>
        <dbReference type="ARBA" id="ARBA00023157"/>
    </source>
</evidence>
<dbReference type="Pfam" id="PF03443">
    <property type="entry name" value="AA9"/>
    <property type="match status" value="1"/>
</dbReference>